<sequence length="506" mass="57998">MFLFYLKHSRRGPTSINKNMSPSEDRHLLAISVVADDLSSGDRKKVIYLCGGLVADSSVDRVRETLRYKVDNDGDPRLFIMSVLWQLGRYDILRKLYKVGRNDIEQQIHIYGQVLPRFRVLMVTISDDLAMTDVEQIKFLLSKTLTREKIENSKTFLDVVIELEKLDSVSPERVEIVEECLHHIGRLDLVKKVTAYKMSVQTPGRHLIQQQSSIAEATSHVRPWDTAVTSERGPPPRLSCRAAATEQKYTQHFAASVKMSLPVCREPSSRVQLEQYNFTAIPRGVCVIFDCVGKDGEMLSKVFEALHFKVLLHSMLGADEIFAALRDISKHRENHRGDAFVCCIISRSMANNFLGTSVRGSGLSMDSVRHLLLPDSCPMLAGKPKLFFIQSYDIPEFDHLGRRECQEGYLETDGCHSQPMYNYIPKEADIFWSQCWTDERQLQQKQHHSVYLKALADGLSKAQRWKMGLLDVHTEVNEAIYDHNKRNPEANYRCEVKHTLRKHLYV</sequence>
<dbReference type="PROSITE" id="PS50168">
    <property type="entry name" value="DED"/>
    <property type="match status" value="2"/>
</dbReference>
<dbReference type="SUPFAM" id="SSF52129">
    <property type="entry name" value="Caspase-like"/>
    <property type="match status" value="1"/>
</dbReference>
<dbReference type="PROSITE" id="PS50208">
    <property type="entry name" value="CASPASE_P20"/>
    <property type="match status" value="1"/>
</dbReference>
<dbReference type="SMART" id="SM00115">
    <property type="entry name" value="CASc"/>
    <property type="match status" value="1"/>
</dbReference>
<dbReference type="InterPro" id="IPR001875">
    <property type="entry name" value="DED_dom"/>
</dbReference>
<reference evidence="6 7" key="1">
    <citation type="submission" date="2021-06" db="EMBL/GenBank/DDBJ databases">
        <authorList>
            <person name="Palmer J.M."/>
        </authorList>
    </citation>
    <scope>NUCLEOTIDE SEQUENCE [LARGE SCALE GENOMIC DNA]</scope>
    <source>
        <strain evidence="6 7">CL_MEX2019</strain>
        <tissue evidence="6">Muscle</tissue>
    </source>
</reference>
<dbReference type="Proteomes" id="UP001352852">
    <property type="component" value="Unassembled WGS sequence"/>
</dbReference>
<evidence type="ECO:0000313" key="6">
    <source>
        <dbReference type="EMBL" id="MED6272755.1"/>
    </source>
</evidence>
<dbReference type="PANTHER" id="PTHR48169:SF3">
    <property type="entry name" value="CASP8 AND FADD LIKE APOPTOSIS REGULATOR"/>
    <property type="match status" value="1"/>
</dbReference>
<name>A0ABU7DEV9_9TELE</name>
<dbReference type="SMART" id="SM00031">
    <property type="entry name" value="DED"/>
    <property type="match status" value="1"/>
</dbReference>
<dbReference type="Gene3D" id="1.10.533.10">
    <property type="entry name" value="Death Domain, Fas"/>
    <property type="match status" value="2"/>
</dbReference>
<evidence type="ECO:0000256" key="3">
    <source>
        <dbReference type="ARBA" id="ARBA00022737"/>
    </source>
</evidence>
<evidence type="ECO:0000259" key="4">
    <source>
        <dbReference type="PROSITE" id="PS50168"/>
    </source>
</evidence>
<accession>A0ABU7DEV9</accession>
<gene>
    <name evidence="6" type="ORF">CHARACLAT_000019</name>
</gene>
<dbReference type="EMBL" id="JAHUTJ010024595">
    <property type="protein sequence ID" value="MED6272755.1"/>
    <property type="molecule type" value="Genomic_DNA"/>
</dbReference>
<dbReference type="SUPFAM" id="SSF47986">
    <property type="entry name" value="DEATH domain"/>
    <property type="match status" value="1"/>
</dbReference>
<dbReference type="InterPro" id="IPR001309">
    <property type="entry name" value="Pept_C14_p20"/>
</dbReference>
<evidence type="ECO:0000256" key="1">
    <source>
        <dbReference type="ARBA" id="ARBA00010134"/>
    </source>
</evidence>
<keyword evidence="7" id="KW-1185">Reference proteome</keyword>
<dbReference type="InterPro" id="IPR011600">
    <property type="entry name" value="Pept_C14_caspase"/>
</dbReference>
<dbReference type="InterPro" id="IPR029030">
    <property type="entry name" value="Caspase-like_dom_sf"/>
</dbReference>
<comment type="caution">
    <text evidence="6">The sequence shown here is derived from an EMBL/GenBank/DDBJ whole genome shotgun (WGS) entry which is preliminary data.</text>
</comment>
<dbReference type="InterPro" id="IPR011029">
    <property type="entry name" value="DEATH-like_dom_sf"/>
</dbReference>
<feature type="domain" description="Caspase family p20" evidence="5">
    <location>
        <begin position="295"/>
        <end position="391"/>
    </location>
</feature>
<keyword evidence="3" id="KW-0677">Repeat</keyword>
<evidence type="ECO:0000259" key="5">
    <source>
        <dbReference type="PROSITE" id="PS50208"/>
    </source>
</evidence>
<evidence type="ECO:0008006" key="8">
    <source>
        <dbReference type="Google" id="ProtNLM"/>
    </source>
</evidence>
<keyword evidence="2" id="KW-0053">Apoptosis</keyword>
<dbReference type="Gene3D" id="3.40.50.1460">
    <property type="match status" value="1"/>
</dbReference>
<evidence type="ECO:0000313" key="7">
    <source>
        <dbReference type="Proteomes" id="UP001352852"/>
    </source>
</evidence>
<dbReference type="Pfam" id="PF01335">
    <property type="entry name" value="DED"/>
    <property type="match status" value="1"/>
</dbReference>
<dbReference type="InterPro" id="IPR015917">
    <property type="entry name" value="Pept_C14A"/>
</dbReference>
<organism evidence="6 7">
    <name type="scientific">Characodon lateralis</name>
    <dbReference type="NCBI Taxonomy" id="208331"/>
    <lineage>
        <taxon>Eukaryota</taxon>
        <taxon>Metazoa</taxon>
        <taxon>Chordata</taxon>
        <taxon>Craniata</taxon>
        <taxon>Vertebrata</taxon>
        <taxon>Euteleostomi</taxon>
        <taxon>Actinopterygii</taxon>
        <taxon>Neopterygii</taxon>
        <taxon>Teleostei</taxon>
        <taxon>Neoteleostei</taxon>
        <taxon>Acanthomorphata</taxon>
        <taxon>Ovalentaria</taxon>
        <taxon>Atherinomorphae</taxon>
        <taxon>Cyprinodontiformes</taxon>
        <taxon>Goodeidae</taxon>
        <taxon>Characodon</taxon>
    </lineage>
</organism>
<feature type="domain" description="DED" evidence="4">
    <location>
        <begin position="117"/>
        <end position="195"/>
    </location>
</feature>
<dbReference type="PANTHER" id="PTHR48169">
    <property type="entry name" value="DED DOMAIN-CONTAINING PROTEIN"/>
    <property type="match status" value="1"/>
</dbReference>
<evidence type="ECO:0000256" key="2">
    <source>
        <dbReference type="ARBA" id="ARBA00022703"/>
    </source>
</evidence>
<proteinExistence type="inferred from homology"/>
<protein>
    <recommendedName>
        <fullName evidence="8">CASP8 and FADD-like apoptosis regulator</fullName>
    </recommendedName>
</protein>
<dbReference type="Pfam" id="PF00656">
    <property type="entry name" value="Peptidase_C14"/>
    <property type="match status" value="1"/>
</dbReference>
<comment type="similarity">
    <text evidence="1">Belongs to the peptidase C14A family.</text>
</comment>
<feature type="domain" description="DED" evidence="4">
    <location>
        <begin position="26"/>
        <end position="98"/>
    </location>
</feature>